<gene>
    <name evidence="8" type="ORF">VB264_14240</name>
</gene>
<keyword evidence="9" id="KW-1185">Reference proteome</keyword>
<evidence type="ECO:0000313" key="8">
    <source>
        <dbReference type="EMBL" id="MEA5258954.1"/>
    </source>
</evidence>
<feature type="transmembrane region" description="Helical" evidence="7">
    <location>
        <begin position="227"/>
        <end position="245"/>
    </location>
</feature>
<dbReference type="PANTHER" id="PTHR22926:SF3">
    <property type="entry name" value="UNDECAPRENYL-PHOSPHATE ALPHA-N-ACETYLGLUCOSAMINYL 1-PHOSPHATE TRANSFERASE"/>
    <property type="match status" value="1"/>
</dbReference>
<evidence type="ECO:0000256" key="1">
    <source>
        <dbReference type="ARBA" id="ARBA00004651"/>
    </source>
</evidence>
<keyword evidence="2" id="KW-1003">Cell membrane</keyword>
<dbReference type="InterPro" id="IPR018480">
    <property type="entry name" value="PNAcMuramoyl-5peptid_Trfase_CS"/>
</dbReference>
<dbReference type="CDD" id="cd06853">
    <property type="entry name" value="GT_WecA_like"/>
    <property type="match status" value="1"/>
</dbReference>
<comment type="subcellular location">
    <subcellularLocation>
        <location evidence="1">Cell membrane</location>
        <topology evidence="1">Multi-pass membrane protein</topology>
    </subcellularLocation>
</comment>
<dbReference type="PROSITE" id="PS01348">
    <property type="entry name" value="MRAY_2"/>
    <property type="match status" value="1"/>
</dbReference>
<evidence type="ECO:0000256" key="5">
    <source>
        <dbReference type="ARBA" id="ARBA00022989"/>
    </source>
</evidence>
<feature type="transmembrane region" description="Helical" evidence="7">
    <location>
        <begin position="312"/>
        <end position="330"/>
    </location>
</feature>
<comment type="caution">
    <text evidence="8">The sequence shown here is derived from an EMBL/GenBank/DDBJ whole genome shotgun (WGS) entry which is preliminary data.</text>
</comment>
<dbReference type="PANTHER" id="PTHR22926">
    <property type="entry name" value="PHOSPHO-N-ACETYLMURAMOYL-PENTAPEPTIDE-TRANSFERASE"/>
    <property type="match status" value="1"/>
</dbReference>
<evidence type="ECO:0000256" key="3">
    <source>
        <dbReference type="ARBA" id="ARBA00022679"/>
    </source>
</evidence>
<feature type="transmembrane region" description="Helical" evidence="7">
    <location>
        <begin position="56"/>
        <end position="76"/>
    </location>
</feature>
<dbReference type="EMBL" id="JAYFUL010000023">
    <property type="protein sequence ID" value="MEA5258954.1"/>
    <property type="molecule type" value="Genomic_DNA"/>
</dbReference>
<accession>A0ABU5QQE1</accession>
<feature type="transmembrane region" description="Helical" evidence="7">
    <location>
        <begin position="137"/>
        <end position="159"/>
    </location>
</feature>
<keyword evidence="5 7" id="KW-1133">Transmembrane helix</keyword>
<dbReference type="Pfam" id="PF00953">
    <property type="entry name" value="Glycos_transf_4"/>
    <property type="match status" value="1"/>
</dbReference>
<feature type="transmembrane region" description="Helical" evidence="7">
    <location>
        <begin position="194"/>
        <end position="215"/>
    </location>
</feature>
<feature type="transmembrane region" description="Helical" evidence="7">
    <location>
        <begin position="171"/>
        <end position="188"/>
    </location>
</feature>
<dbReference type="EC" id="2.7.8.-" evidence="8"/>
<name>A0ABU5QQE1_9BACT</name>
<evidence type="ECO:0000256" key="2">
    <source>
        <dbReference type="ARBA" id="ARBA00022475"/>
    </source>
</evidence>
<evidence type="ECO:0000313" key="9">
    <source>
        <dbReference type="Proteomes" id="UP001304671"/>
    </source>
</evidence>
<keyword evidence="6 7" id="KW-0472">Membrane</keyword>
<sequence>MNNSFWTFYNSNLFHVIVSTVVACATSITAIPVIINISTLKNLMASPIERSSHQQATPTLGGVAVFASMLISYFLWENPDEGQLIHLSISSIVILFFLGVKDDILILAPKKKMYVQIGASLLVVVLGDLRIENLFGIFGIYSVPYIISLPLTVFVFIALINAVNLIDGIDGLMGGIGMIAGGLFGIWFYLNEHYALACLAASMAGALLGFLRFNFSKTSKIFMGDTGSLIVGFILALFAVRFIQLNVQYRFDPNSTFAAPILAIIVLVVPIFDTLRVFIIRLKNKKSPFVADRNHLHHLLIDSGLSHFQASLVLWCFTIISTLLFVFISKNAENTTSLYLLCLLFVVYMTVAHLLKTNNQKRLLKLQKQTKSEVETEKPETEEAFKA</sequence>
<dbReference type="Proteomes" id="UP001304671">
    <property type="component" value="Unassembled WGS sequence"/>
</dbReference>
<organism evidence="8 9">
    <name type="scientific">Arcicella aquatica</name>
    <dbReference type="NCBI Taxonomy" id="217141"/>
    <lineage>
        <taxon>Bacteria</taxon>
        <taxon>Pseudomonadati</taxon>
        <taxon>Bacteroidota</taxon>
        <taxon>Cytophagia</taxon>
        <taxon>Cytophagales</taxon>
        <taxon>Flectobacillaceae</taxon>
        <taxon>Arcicella</taxon>
    </lineage>
</organism>
<dbReference type="GO" id="GO:0016740">
    <property type="term" value="F:transferase activity"/>
    <property type="evidence" value="ECO:0007669"/>
    <property type="project" value="UniProtKB-KW"/>
</dbReference>
<keyword evidence="3 8" id="KW-0808">Transferase</keyword>
<reference evidence="8 9" key="1">
    <citation type="submission" date="2023-12" db="EMBL/GenBank/DDBJ databases">
        <title>Novel species of the genus Arcicella isolated from rivers.</title>
        <authorList>
            <person name="Lu H."/>
        </authorList>
    </citation>
    <scope>NUCLEOTIDE SEQUENCE [LARGE SCALE GENOMIC DNA]</scope>
    <source>
        <strain evidence="8 9">LMG 21963</strain>
    </source>
</reference>
<feature type="transmembrane region" description="Helical" evidence="7">
    <location>
        <begin position="12"/>
        <end position="35"/>
    </location>
</feature>
<protein>
    <submittedName>
        <fullName evidence="8">MraY family glycosyltransferase</fullName>
        <ecNumber evidence="8">2.7.8.-</ecNumber>
    </submittedName>
</protein>
<feature type="transmembrane region" description="Helical" evidence="7">
    <location>
        <begin position="82"/>
        <end position="101"/>
    </location>
</feature>
<evidence type="ECO:0000256" key="4">
    <source>
        <dbReference type="ARBA" id="ARBA00022692"/>
    </source>
</evidence>
<evidence type="ECO:0000256" key="6">
    <source>
        <dbReference type="ARBA" id="ARBA00023136"/>
    </source>
</evidence>
<evidence type="ECO:0000256" key="7">
    <source>
        <dbReference type="SAM" id="Phobius"/>
    </source>
</evidence>
<feature type="transmembrane region" description="Helical" evidence="7">
    <location>
        <begin position="336"/>
        <end position="355"/>
    </location>
</feature>
<proteinExistence type="predicted"/>
<feature type="transmembrane region" description="Helical" evidence="7">
    <location>
        <begin position="257"/>
        <end position="279"/>
    </location>
</feature>
<dbReference type="RefSeq" id="WP_323250425.1">
    <property type="nucleotide sequence ID" value="NZ_JAYFUL010000023.1"/>
</dbReference>
<dbReference type="InterPro" id="IPR000715">
    <property type="entry name" value="Glycosyl_transferase_4"/>
</dbReference>
<keyword evidence="4 7" id="KW-0812">Transmembrane</keyword>